<proteinExistence type="predicted"/>
<dbReference type="PANTHER" id="PTHR43798">
    <property type="entry name" value="MONOACYLGLYCEROL LIPASE"/>
    <property type="match status" value="1"/>
</dbReference>
<dbReference type="Pfam" id="PF00561">
    <property type="entry name" value="Abhydrolase_1"/>
    <property type="match status" value="1"/>
</dbReference>
<dbReference type="RefSeq" id="WP_155586778.1">
    <property type="nucleotide sequence ID" value="NZ_WFKQ01000001.1"/>
</dbReference>
<dbReference type="PANTHER" id="PTHR43798:SF31">
    <property type="entry name" value="AB HYDROLASE SUPERFAMILY PROTEIN YCLE"/>
    <property type="match status" value="1"/>
</dbReference>
<feature type="domain" description="AB hydrolase-1" evidence="2">
    <location>
        <begin position="39"/>
        <end position="273"/>
    </location>
</feature>
<protein>
    <submittedName>
        <fullName evidence="3">Alpha/beta fold hydrolase</fullName>
    </submittedName>
</protein>
<dbReference type="InterPro" id="IPR000073">
    <property type="entry name" value="AB_hydrolase_1"/>
</dbReference>
<reference evidence="3 4" key="1">
    <citation type="journal article" date="2019" name="PLoS ONE">
        <title>Pup mortality in New Zealand sea lions (Phocarctos hookeri) at Enderby Island, Auckland Islands, 2013-18.</title>
        <authorList>
            <person name="Michael S.A."/>
            <person name="Hayman D.T.S."/>
            <person name="Gray R."/>
            <person name="Zhang J."/>
            <person name="Rogers L."/>
            <person name="Roe W.D."/>
        </authorList>
    </citation>
    <scope>NUCLEOTIDE SEQUENCE [LARGE SCALE GENOMIC DNA]</scope>
    <source>
        <strain evidence="3 4">SM868</strain>
    </source>
</reference>
<dbReference type="EMBL" id="WFKQ01000001">
    <property type="protein sequence ID" value="MUG31743.1"/>
    <property type="molecule type" value="Genomic_DNA"/>
</dbReference>
<evidence type="ECO:0000256" key="1">
    <source>
        <dbReference type="ARBA" id="ARBA00022801"/>
    </source>
</evidence>
<dbReference type="PRINTS" id="PR00111">
    <property type="entry name" value="ABHYDROLASE"/>
</dbReference>
<comment type="caution">
    <text evidence="3">The sequence shown here is derived from an EMBL/GenBank/DDBJ whole genome shotgun (WGS) entry which is preliminary data.</text>
</comment>
<dbReference type="Gene3D" id="3.40.50.1820">
    <property type="entry name" value="alpha/beta hydrolase"/>
    <property type="match status" value="1"/>
</dbReference>
<dbReference type="InterPro" id="IPR029058">
    <property type="entry name" value="AB_hydrolase_fold"/>
</dbReference>
<name>A0A844LYZ1_9GAMM</name>
<organism evidence="3 4">
    <name type="scientific">Psychrobacter sanguinis</name>
    <dbReference type="NCBI Taxonomy" id="861445"/>
    <lineage>
        <taxon>Bacteria</taxon>
        <taxon>Pseudomonadati</taxon>
        <taxon>Pseudomonadota</taxon>
        <taxon>Gammaproteobacteria</taxon>
        <taxon>Moraxellales</taxon>
        <taxon>Moraxellaceae</taxon>
        <taxon>Psychrobacter</taxon>
    </lineage>
</organism>
<evidence type="ECO:0000313" key="3">
    <source>
        <dbReference type="EMBL" id="MUG31743.1"/>
    </source>
</evidence>
<sequence length="297" mass="32705">MTLLVPEFKTDPFFNLEDNWAQTAPNELTHYYDQGQGVPLLLMHGSGMGTSAAVTWWQNLPFISQYARCIAFDFIGYGETLSAANTSPDTAYGIRQWGEHTLRLMDALHIEKAWLAGSSLGGWVALQLAIDHPERVCGVISIGTGGAKKPKPDARAAQPKPKGPLSAELILQDLQKNIRNDAIISDTLVNLRYQAALKEAKLGLRPYLMAARDRDREVLPLDLDALAQLSLPVLLVHGRDDKVVPVARSLELLEAITTADAHFYKGAGHWPHIGRADEFNGLMRDYLAAHHSPSLNN</sequence>
<dbReference type="GO" id="GO:0016787">
    <property type="term" value="F:hydrolase activity"/>
    <property type="evidence" value="ECO:0007669"/>
    <property type="project" value="UniProtKB-KW"/>
</dbReference>
<evidence type="ECO:0000313" key="4">
    <source>
        <dbReference type="Proteomes" id="UP000442109"/>
    </source>
</evidence>
<dbReference type="GO" id="GO:0016020">
    <property type="term" value="C:membrane"/>
    <property type="evidence" value="ECO:0007669"/>
    <property type="project" value="TreeGrafter"/>
</dbReference>
<keyword evidence="1 3" id="KW-0378">Hydrolase</keyword>
<dbReference type="OrthoDB" id="5853561at2"/>
<gene>
    <name evidence="3" type="ORF">GB996_02935</name>
</gene>
<evidence type="ECO:0000259" key="2">
    <source>
        <dbReference type="Pfam" id="PF00561"/>
    </source>
</evidence>
<dbReference type="InterPro" id="IPR050266">
    <property type="entry name" value="AB_hydrolase_sf"/>
</dbReference>
<keyword evidence="4" id="KW-1185">Reference proteome</keyword>
<dbReference type="SUPFAM" id="SSF53474">
    <property type="entry name" value="alpha/beta-Hydrolases"/>
    <property type="match status" value="1"/>
</dbReference>
<dbReference type="AlphaFoldDB" id="A0A844LYZ1"/>
<dbReference type="Proteomes" id="UP000442109">
    <property type="component" value="Unassembled WGS sequence"/>
</dbReference>
<accession>A0A844LYZ1</accession>